<evidence type="ECO:0000313" key="1">
    <source>
        <dbReference type="Proteomes" id="UP000095283"/>
    </source>
</evidence>
<sequence length="73" mass="8603">MVGRFFHPVLISVWYDDSDSIVGSVHSEYDVFFWIEMCKYTFIFLLLFNRAESPDLSPESVRIKASKRRVVPQ</sequence>
<dbReference type="Proteomes" id="UP000095283">
    <property type="component" value="Unplaced"/>
</dbReference>
<protein>
    <submittedName>
        <fullName evidence="2">Ovule protein</fullName>
    </submittedName>
</protein>
<name>A0A1I7WHY7_HETBA</name>
<dbReference type="AlphaFoldDB" id="A0A1I7WHY7"/>
<organism evidence="1 2">
    <name type="scientific">Heterorhabditis bacteriophora</name>
    <name type="common">Entomopathogenic nematode worm</name>
    <dbReference type="NCBI Taxonomy" id="37862"/>
    <lineage>
        <taxon>Eukaryota</taxon>
        <taxon>Metazoa</taxon>
        <taxon>Ecdysozoa</taxon>
        <taxon>Nematoda</taxon>
        <taxon>Chromadorea</taxon>
        <taxon>Rhabditida</taxon>
        <taxon>Rhabditina</taxon>
        <taxon>Rhabditomorpha</taxon>
        <taxon>Strongyloidea</taxon>
        <taxon>Heterorhabditidae</taxon>
        <taxon>Heterorhabditis</taxon>
    </lineage>
</organism>
<accession>A0A1I7WHY7</accession>
<proteinExistence type="predicted"/>
<keyword evidence="1" id="KW-1185">Reference proteome</keyword>
<dbReference type="WBParaSite" id="Hba_04577">
    <property type="protein sequence ID" value="Hba_04577"/>
    <property type="gene ID" value="Hba_04577"/>
</dbReference>
<evidence type="ECO:0000313" key="2">
    <source>
        <dbReference type="WBParaSite" id="Hba_04577"/>
    </source>
</evidence>
<reference evidence="2" key="1">
    <citation type="submission" date="2016-11" db="UniProtKB">
        <authorList>
            <consortium name="WormBaseParasite"/>
        </authorList>
    </citation>
    <scope>IDENTIFICATION</scope>
</reference>